<feature type="transmembrane region" description="Helical" evidence="1">
    <location>
        <begin position="182"/>
        <end position="206"/>
    </location>
</feature>
<organism evidence="2 3">
    <name type="scientific">Mycena pura</name>
    <dbReference type="NCBI Taxonomy" id="153505"/>
    <lineage>
        <taxon>Eukaryota</taxon>
        <taxon>Fungi</taxon>
        <taxon>Dikarya</taxon>
        <taxon>Basidiomycota</taxon>
        <taxon>Agaricomycotina</taxon>
        <taxon>Agaricomycetes</taxon>
        <taxon>Agaricomycetidae</taxon>
        <taxon>Agaricales</taxon>
        <taxon>Marasmiineae</taxon>
        <taxon>Mycenaceae</taxon>
        <taxon>Mycena</taxon>
    </lineage>
</organism>
<feature type="non-terminal residue" evidence="2">
    <location>
        <position position="226"/>
    </location>
</feature>
<feature type="transmembrane region" description="Helical" evidence="1">
    <location>
        <begin position="153"/>
        <end position="176"/>
    </location>
</feature>
<reference evidence="2" key="1">
    <citation type="submission" date="2023-03" db="EMBL/GenBank/DDBJ databases">
        <title>Massive genome expansion in bonnet fungi (Mycena s.s.) driven by repeated elements and novel gene families across ecological guilds.</title>
        <authorList>
            <consortium name="Lawrence Berkeley National Laboratory"/>
            <person name="Harder C.B."/>
            <person name="Miyauchi S."/>
            <person name="Viragh M."/>
            <person name="Kuo A."/>
            <person name="Thoen E."/>
            <person name="Andreopoulos B."/>
            <person name="Lu D."/>
            <person name="Skrede I."/>
            <person name="Drula E."/>
            <person name="Henrissat B."/>
            <person name="Morin E."/>
            <person name="Kohler A."/>
            <person name="Barry K."/>
            <person name="LaButti K."/>
            <person name="Morin E."/>
            <person name="Salamov A."/>
            <person name="Lipzen A."/>
            <person name="Mereny Z."/>
            <person name="Hegedus B."/>
            <person name="Baldrian P."/>
            <person name="Stursova M."/>
            <person name="Weitz H."/>
            <person name="Taylor A."/>
            <person name="Grigoriev I.V."/>
            <person name="Nagy L.G."/>
            <person name="Martin F."/>
            <person name="Kauserud H."/>
        </authorList>
    </citation>
    <scope>NUCLEOTIDE SEQUENCE</scope>
    <source>
        <strain evidence="2">9144</strain>
    </source>
</reference>
<keyword evidence="1" id="KW-1133">Transmembrane helix</keyword>
<proteinExistence type="predicted"/>
<dbReference type="PANTHER" id="PTHR35043">
    <property type="entry name" value="TRANSCRIPTION FACTOR DOMAIN-CONTAINING PROTEIN"/>
    <property type="match status" value="1"/>
</dbReference>
<evidence type="ECO:0000256" key="1">
    <source>
        <dbReference type="SAM" id="Phobius"/>
    </source>
</evidence>
<keyword evidence="3" id="KW-1185">Reference proteome</keyword>
<name>A0AAD6USD5_9AGAR</name>
<evidence type="ECO:0000313" key="2">
    <source>
        <dbReference type="EMBL" id="KAJ7192552.1"/>
    </source>
</evidence>
<gene>
    <name evidence="2" type="ORF">GGX14DRAFT_379995</name>
</gene>
<keyword evidence="1" id="KW-0472">Membrane</keyword>
<dbReference type="PANTHER" id="PTHR35043:SF7">
    <property type="entry name" value="TRANSCRIPTION FACTOR DOMAIN-CONTAINING PROTEIN"/>
    <property type="match status" value="1"/>
</dbReference>
<evidence type="ECO:0000313" key="3">
    <source>
        <dbReference type="Proteomes" id="UP001219525"/>
    </source>
</evidence>
<keyword evidence="1" id="KW-0812">Transmembrane</keyword>
<dbReference type="EMBL" id="JARJCW010000118">
    <property type="protein sequence ID" value="KAJ7192552.1"/>
    <property type="molecule type" value="Genomic_DNA"/>
</dbReference>
<comment type="caution">
    <text evidence="2">The sequence shown here is derived from an EMBL/GenBank/DDBJ whole genome shotgun (WGS) entry which is preliminary data.</text>
</comment>
<dbReference type="AlphaFoldDB" id="A0AAD6USD5"/>
<dbReference type="Proteomes" id="UP001219525">
    <property type="component" value="Unassembled WGS sequence"/>
</dbReference>
<protein>
    <submittedName>
        <fullName evidence="2">Uncharacterized protein</fullName>
    </submittedName>
</protein>
<accession>A0AAD6USD5</accession>
<sequence length="226" mass="24606">DDQSKGDGLSKGVALLQGLWFVTQCLARTVQHLPATELEVATVAFAVLNFFIKPLDVQDPIPIGSAVVPEFRPQVLNWKERFSGLLGIPYDYEPLSSNSVSSFFSMSSFDDTYASVAALYAEIIVGSVFDAIHCAASNASFPSSDEKWMWRSCAVLVTAIPLLMVLDAVVIISSITEAGTTVVFFLPISVYIVARLFLIVLPFAALRALPPGAFVDVDWNVYIPHL</sequence>